<feature type="domain" description="DUF4113" evidence="2">
    <location>
        <begin position="25"/>
        <end position="82"/>
    </location>
</feature>
<dbReference type="EMBL" id="CABWKB010000002">
    <property type="protein sequence ID" value="VWQ16174.1"/>
    <property type="molecule type" value="Genomic_DNA"/>
</dbReference>
<dbReference type="AlphaFoldDB" id="A0ABD7VQ28"/>
<name>A0ABD7VQ28_BIFBR</name>
<evidence type="ECO:0000313" key="4">
    <source>
        <dbReference type="Proteomes" id="UP000494173"/>
    </source>
</evidence>
<feature type="compositionally biased region" description="Basic and acidic residues" evidence="1">
    <location>
        <begin position="1"/>
        <end position="13"/>
    </location>
</feature>
<evidence type="ECO:0000256" key="1">
    <source>
        <dbReference type="SAM" id="MobiDB-lite"/>
    </source>
</evidence>
<dbReference type="RefSeq" id="WP_054322019.1">
    <property type="nucleotide sequence ID" value="NZ_CABWJU010000002.1"/>
</dbReference>
<dbReference type="Proteomes" id="UP000494173">
    <property type="component" value="Unassembled WGS sequence"/>
</dbReference>
<proteinExistence type="predicted"/>
<accession>A0ABD7VQ28</accession>
<reference evidence="3 4" key="1">
    <citation type="submission" date="2019-10" db="EMBL/GenBank/DDBJ databases">
        <authorList>
            <consortium name="Melissa Lawson"/>
            <person name="O'neill I."/>
        </authorList>
    </citation>
    <scope>NUCLEOTIDE SEQUENCE [LARGE SCALE GENOMIC DNA]</scope>
    <source>
        <strain evidence="3">LH_24</strain>
    </source>
</reference>
<sequence length="86" mass="9472">MLSDLADRDHFDTLDGLGPVRDRGLSEALDAVNRKFGTMHAGIGWGDIRGQGRADAETGGTWRTRRGRLSPRATTRWDEIAVAHAR</sequence>
<evidence type="ECO:0000259" key="2">
    <source>
        <dbReference type="Pfam" id="PF13438"/>
    </source>
</evidence>
<protein>
    <recommendedName>
        <fullName evidence="2">DUF4113 domain-containing protein</fullName>
    </recommendedName>
</protein>
<gene>
    <name evidence="3" type="ORF">BIFLH24_00569</name>
</gene>
<organism evidence="3 4">
    <name type="scientific">Bifidobacterium breve</name>
    <dbReference type="NCBI Taxonomy" id="1685"/>
    <lineage>
        <taxon>Bacteria</taxon>
        <taxon>Bacillati</taxon>
        <taxon>Actinomycetota</taxon>
        <taxon>Actinomycetes</taxon>
        <taxon>Bifidobacteriales</taxon>
        <taxon>Bifidobacteriaceae</taxon>
        <taxon>Bifidobacterium</taxon>
    </lineage>
</organism>
<dbReference type="Pfam" id="PF13438">
    <property type="entry name" value="DUF4113"/>
    <property type="match status" value="1"/>
</dbReference>
<dbReference type="InterPro" id="IPR025188">
    <property type="entry name" value="DUF4113"/>
</dbReference>
<evidence type="ECO:0000313" key="3">
    <source>
        <dbReference type="EMBL" id="VWQ16174.1"/>
    </source>
</evidence>
<feature type="region of interest" description="Disordered" evidence="1">
    <location>
        <begin position="1"/>
        <end position="21"/>
    </location>
</feature>
<comment type="caution">
    <text evidence="3">The sequence shown here is derived from an EMBL/GenBank/DDBJ whole genome shotgun (WGS) entry which is preliminary data.</text>
</comment>